<proteinExistence type="predicted"/>
<protein>
    <submittedName>
        <fullName evidence="1">Uncharacterized protein</fullName>
    </submittedName>
</protein>
<evidence type="ECO:0000313" key="2">
    <source>
        <dbReference type="Proteomes" id="UP001500340"/>
    </source>
</evidence>
<gene>
    <name evidence="1" type="ORF">GCM10008933_00870</name>
</gene>
<dbReference type="Proteomes" id="UP001500340">
    <property type="component" value="Unassembled WGS sequence"/>
</dbReference>
<organism evidence="1 2">
    <name type="scientific">Paenibacillus motobuensis</name>
    <dbReference type="NCBI Taxonomy" id="295324"/>
    <lineage>
        <taxon>Bacteria</taxon>
        <taxon>Bacillati</taxon>
        <taxon>Bacillota</taxon>
        <taxon>Bacilli</taxon>
        <taxon>Bacillales</taxon>
        <taxon>Paenibacillaceae</taxon>
        <taxon>Paenibacillus</taxon>
    </lineage>
</organism>
<sequence length="71" mass="7817">MVIRLFQNEGLGAYIVMNIPKNPIRLKETKAEIVVRSVPGADTTLQVVKLPDRSEVAPGETVHYTAANRCP</sequence>
<accession>A0ABN0XVT7</accession>
<evidence type="ECO:0000313" key="1">
    <source>
        <dbReference type="EMBL" id="GAA0373663.1"/>
    </source>
</evidence>
<keyword evidence="2" id="KW-1185">Reference proteome</keyword>
<dbReference type="EMBL" id="BAAACX010000002">
    <property type="protein sequence ID" value="GAA0373663.1"/>
    <property type="molecule type" value="Genomic_DNA"/>
</dbReference>
<name>A0ABN0XVT7_9BACL</name>
<reference evidence="1 2" key="1">
    <citation type="journal article" date="2019" name="Int. J. Syst. Evol. Microbiol.">
        <title>The Global Catalogue of Microorganisms (GCM) 10K type strain sequencing project: providing services to taxonomists for standard genome sequencing and annotation.</title>
        <authorList>
            <consortium name="The Broad Institute Genomics Platform"/>
            <consortium name="The Broad Institute Genome Sequencing Center for Infectious Disease"/>
            <person name="Wu L."/>
            <person name="Ma J."/>
        </authorList>
    </citation>
    <scope>NUCLEOTIDE SEQUENCE [LARGE SCALE GENOMIC DNA]</scope>
    <source>
        <strain evidence="1 2">JCM 12774</strain>
    </source>
</reference>
<comment type="caution">
    <text evidence="1">The sequence shown here is derived from an EMBL/GenBank/DDBJ whole genome shotgun (WGS) entry which is preliminary data.</text>
</comment>